<dbReference type="InterPro" id="IPR010982">
    <property type="entry name" value="Lambda_DNA-bd_dom_sf"/>
</dbReference>
<comment type="caution">
    <text evidence="2">The sequence shown here is derived from an EMBL/GenBank/DDBJ whole genome shotgun (WGS) entry which is preliminary data.</text>
</comment>
<gene>
    <name evidence="2" type="ORF">ACJEBI_01250</name>
</gene>
<evidence type="ECO:0000313" key="3">
    <source>
        <dbReference type="Proteomes" id="UP001623041"/>
    </source>
</evidence>
<reference evidence="2 3" key="1">
    <citation type="submission" date="2024-11" db="EMBL/GenBank/DDBJ databases">
        <authorList>
            <person name="Lucas J.A."/>
        </authorList>
    </citation>
    <scope>NUCLEOTIDE SEQUENCE [LARGE SCALE GENOMIC DNA]</scope>
    <source>
        <strain evidence="2 3">Z 5.4</strain>
    </source>
</reference>
<dbReference type="Proteomes" id="UP001623041">
    <property type="component" value="Unassembled WGS sequence"/>
</dbReference>
<dbReference type="SUPFAM" id="SSF47413">
    <property type="entry name" value="lambda repressor-like DNA-binding domains"/>
    <property type="match status" value="1"/>
</dbReference>
<accession>A0ABW8R9I5</accession>
<dbReference type="CDD" id="cd00093">
    <property type="entry name" value="HTH_XRE"/>
    <property type="match status" value="1"/>
</dbReference>
<dbReference type="RefSeq" id="WP_406578818.1">
    <property type="nucleotide sequence ID" value="NZ_JBJHQH010000001.1"/>
</dbReference>
<dbReference type="InterPro" id="IPR001387">
    <property type="entry name" value="Cro/C1-type_HTH"/>
</dbReference>
<organism evidence="2 3">
    <name type="scientific">Bacillus salipaludis</name>
    <dbReference type="NCBI Taxonomy" id="2547811"/>
    <lineage>
        <taxon>Bacteria</taxon>
        <taxon>Bacillati</taxon>
        <taxon>Bacillota</taxon>
        <taxon>Bacilli</taxon>
        <taxon>Bacillales</taxon>
        <taxon>Bacillaceae</taxon>
        <taxon>Bacillus</taxon>
    </lineage>
</organism>
<name>A0ABW8R9I5_9BACI</name>
<dbReference type="EMBL" id="JBJHQH010000001">
    <property type="protein sequence ID" value="MFK9090109.1"/>
    <property type="molecule type" value="Genomic_DNA"/>
</dbReference>
<proteinExistence type="predicted"/>
<dbReference type="PROSITE" id="PS50943">
    <property type="entry name" value="HTH_CROC1"/>
    <property type="match status" value="1"/>
</dbReference>
<sequence length="441" mass="51603">MDNEIILLNTDIDFINISTLFNIEPIGDGTAYIESLTSYLIRLANAHCVSVGTLINNIIGPTLDKSYVVRSAVNGGNRFYDGAKSLNGIDKNSKDLVSTLETLTSRNDLEKLTFYSWRYVLTNRNLLKDHLEWCPECLESFKEVYGCYYFPLLWSVKSVNYCNIHEKRLVSNCPGCKKTIPILHRRSDNENCPFCGVKLKLASQDEENTISQFELFFVENVNKLIEFTKNLDYKLNREIMSIRFKFIEQSYETAYNNSLRKELKIPKSTYHYWISGKAVPTIDNLLKFCYLLGITIEGFFFNEHVQFSKRDIKIGFKSENTSERRKLNYEKISKELNSFMNIEHPFSMEEIAQRIKVPKRTLYRKFPDLCKRLSKRYMEEIKNRSLARRVHVESLIEKSVTELIEINLFPTQKRIEEHLSTNSLLREGYAKKYLIKCLKSI</sequence>
<evidence type="ECO:0000313" key="2">
    <source>
        <dbReference type="EMBL" id="MFK9090109.1"/>
    </source>
</evidence>
<evidence type="ECO:0000259" key="1">
    <source>
        <dbReference type="PROSITE" id="PS50943"/>
    </source>
</evidence>
<protein>
    <submittedName>
        <fullName evidence="2">TniQ family protein</fullName>
    </submittedName>
</protein>
<dbReference type="Gene3D" id="1.10.260.40">
    <property type="entry name" value="lambda repressor-like DNA-binding domains"/>
    <property type="match status" value="1"/>
</dbReference>
<dbReference type="InterPro" id="IPR009492">
    <property type="entry name" value="TniQ"/>
</dbReference>
<keyword evidence="3" id="KW-1185">Reference proteome</keyword>
<dbReference type="Pfam" id="PF06527">
    <property type="entry name" value="TniQ"/>
    <property type="match status" value="1"/>
</dbReference>
<feature type="domain" description="HTH cro/C1-type" evidence="1">
    <location>
        <begin position="261"/>
        <end position="299"/>
    </location>
</feature>